<dbReference type="Gene3D" id="3.50.4.10">
    <property type="entry name" value="Hepatocyte Growth Factor"/>
    <property type="match status" value="1"/>
</dbReference>
<accession>A0A6J8BNH8</accession>
<dbReference type="SMART" id="SM00034">
    <property type="entry name" value="CLECT"/>
    <property type="match status" value="1"/>
</dbReference>
<dbReference type="OrthoDB" id="6057787at2759"/>
<dbReference type="Gene3D" id="3.10.100.10">
    <property type="entry name" value="Mannose-Binding Protein A, subunit A"/>
    <property type="match status" value="1"/>
</dbReference>
<dbReference type="Pfam" id="PF00024">
    <property type="entry name" value="PAN_1"/>
    <property type="match status" value="1"/>
</dbReference>
<gene>
    <name evidence="3" type="ORF">MCOR_21046</name>
</gene>
<dbReference type="Proteomes" id="UP000507470">
    <property type="component" value="Unassembled WGS sequence"/>
</dbReference>
<dbReference type="CDD" id="cd00037">
    <property type="entry name" value="CLECT"/>
    <property type="match status" value="1"/>
</dbReference>
<dbReference type="InterPro" id="IPR001304">
    <property type="entry name" value="C-type_lectin-like"/>
</dbReference>
<dbReference type="SUPFAM" id="SSF57414">
    <property type="entry name" value="Hairpin loop containing domain-like"/>
    <property type="match status" value="1"/>
</dbReference>
<dbReference type="PROSITE" id="PS50948">
    <property type="entry name" value="PAN"/>
    <property type="match status" value="1"/>
</dbReference>
<evidence type="ECO:0000313" key="3">
    <source>
        <dbReference type="EMBL" id="CAC5385505.1"/>
    </source>
</evidence>
<protein>
    <recommendedName>
        <fullName evidence="5">C-type lectin domain-containing protein</fullName>
    </recommendedName>
</protein>
<evidence type="ECO:0000259" key="2">
    <source>
        <dbReference type="PROSITE" id="PS50948"/>
    </source>
</evidence>
<dbReference type="InterPro" id="IPR003609">
    <property type="entry name" value="Pan_app"/>
</dbReference>
<feature type="domain" description="Apple" evidence="2">
    <location>
        <begin position="21"/>
        <end position="98"/>
    </location>
</feature>
<evidence type="ECO:0008006" key="5">
    <source>
        <dbReference type="Google" id="ProtNLM"/>
    </source>
</evidence>
<dbReference type="EMBL" id="CACVKT020003726">
    <property type="protein sequence ID" value="CAC5385505.1"/>
    <property type="molecule type" value="Genomic_DNA"/>
</dbReference>
<dbReference type="InterPro" id="IPR016186">
    <property type="entry name" value="C-type_lectin-like/link_sf"/>
</dbReference>
<organism evidence="3 4">
    <name type="scientific">Mytilus coruscus</name>
    <name type="common">Sea mussel</name>
    <dbReference type="NCBI Taxonomy" id="42192"/>
    <lineage>
        <taxon>Eukaryota</taxon>
        <taxon>Metazoa</taxon>
        <taxon>Spiralia</taxon>
        <taxon>Lophotrochozoa</taxon>
        <taxon>Mollusca</taxon>
        <taxon>Bivalvia</taxon>
        <taxon>Autobranchia</taxon>
        <taxon>Pteriomorphia</taxon>
        <taxon>Mytilida</taxon>
        <taxon>Mytiloidea</taxon>
        <taxon>Mytilidae</taxon>
        <taxon>Mytilinae</taxon>
        <taxon>Mytilus</taxon>
    </lineage>
</organism>
<feature type="domain" description="C-type lectin" evidence="1">
    <location>
        <begin position="119"/>
        <end position="222"/>
    </location>
</feature>
<evidence type="ECO:0000259" key="1">
    <source>
        <dbReference type="PROSITE" id="PS50041"/>
    </source>
</evidence>
<dbReference type="InterPro" id="IPR016187">
    <property type="entry name" value="CTDL_fold"/>
</dbReference>
<dbReference type="SUPFAM" id="SSF56436">
    <property type="entry name" value="C-type lectin-like"/>
    <property type="match status" value="1"/>
</dbReference>
<proteinExistence type="predicted"/>
<sequence length="238" mass="27625">MRQLKMEFYLVIIIILFFSWCSSIRRFAQNNNILEGKYEVTGSLETIRTRSVIECHSKCASIDDCFSFFYNSKIQQCILHRDSFIYSTPSENGIGWKCYSIKEGSSRCPSDNGFMYNGILDLCFNLNTPMTINYPVIKQFCGNMNAELVRIDSEEKQQFVELITENRTTERICIQGTDNYTSPIWTFDDGTLMTYFNWDSARSQPNGGQGNIEMYTAYKWHDIEDVSTSPCIPICERR</sequence>
<name>A0A6J8BNH8_MYTCO</name>
<reference evidence="3 4" key="1">
    <citation type="submission" date="2020-06" db="EMBL/GenBank/DDBJ databases">
        <authorList>
            <person name="Li R."/>
            <person name="Bekaert M."/>
        </authorList>
    </citation>
    <scope>NUCLEOTIDE SEQUENCE [LARGE SCALE GENOMIC DNA]</scope>
    <source>
        <strain evidence="4">wild</strain>
    </source>
</reference>
<dbReference type="PROSITE" id="PS50041">
    <property type="entry name" value="C_TYPE_LECTIN_2"/>
    <property type="match status" value="1"/>
</dbReference>
<dbReference type="Pfam" id="PF00059">
    <property type="entry name" value="Lectin_C"/>
    <property type="match status" value="1"/>
</dbReference>
<dbReference type="AlphaFoldDB" id="A0A6J8BNH8"/>
<keyword evidence="4" id="KW-1185">Reference proteome</keyword>
<evidence type="ECO:0000313" key="4">
    <source>
        <dbReference type="Proteomes" id="UP000507470"/>
    </source>
</evidence>